<comment type="function">
    <text evidence="9">Involved in the organization of the mitochondrial membranes and the global structure of the mitochondria. Also required for mitochondrial distribution and mobility as well as for the maintenance of mitochondrial DNA nucleoids structures.</text>
</comment>
<keyword evidence="6" id="KW-1133">Transmembrane helix</keyword>
<feature type="compositionally biased region" description="Basic and acidic residues" evidence="10">
    <location>
        <begin position="77"/>
        <end position="108"/>
    </location>
</feature>
<dbReference type="InterPro" id="IPR012571">
    <property type="entry name" value="Mdm31/Mdm32"/>
</dbReference>
<comment type="subcellular location">
    <subcellularLocation>
        <location evidence="1">Mitochondrion inner membrane</location>
    </subcellularLocation>
</comment>
<evidence type="ECO:0000256" key="10">
    <source>
        <dbReference type="SAM" id="MobiDB-lite"/>
    </source>
</evidence>
<evidence type="ECO:0000256" key="8">
    <source>
        <dbReference type="ARBA" id="ARBA00023136"/>
    </source>
</evidence>
<dbReference type="GO" id="GO:0007005">
    <property type="term" value="P:mitochondrion organization"/>
    <property type="evidence" value="ECO:0007669"/>
    <property type="project" value="InterPro"/>
</dbReference>
<dbReference type="InterPro" id="IPR029063">
    <property type="entry name" value="SAM-dependent_MTases_sf"/>
</dbReference>
<evidence type="ECO:0000313" key="11">
    <source>
        <dbReference type="EMBL" id="PPQ95344.1"/>
    </source>
</evidence>
<keyword evidence="8" id="KW-0472">Membrane</keyword>
<evidence type="ECO:0000256" key="4">
    <source>
        <dbReference type="ARBA" id="ARBA00022792"/>
    </source>
</evidence>
<feature type="compositionally biased region" description="Basic and acidic residues" evidence="10">
    <location>
        <begin position="33"/>
        <end position="50"/>
    </location>
</feature>
<keyword evidence="5" id="KW-0809">Transit peptide</keyword>
<evidence type="ECO:0000256" key="6">
    <source>
        <dbReference type="ARBA" id="ARBA00022989"/>
    </source>
</evidence>
<keyword evidence="7" id="KW-0496">Mitochondrion</keyword>
<dbReference type="EMBL" id="NHYE01001429">
    <property type="protein sequence ID" value="PPQ95344.1"/>
    <property type="molecule type" value="Genomic_DNA"/>
</dbReference>
<feature type="region of interest" description="Disordered" evidence="10">
    <location>
        <begin position="159"/>
        <end position="198"/>
    </location>
</feature>
<dbReference type="SUPFAM" id="SSF53335">
    <property type="entry name" value="S-adenosyl-L-methionine-dependent methyltransferases"/>
    <property type="match status" value="1"/>
</dbReference>
<dbReference type="Pfam" id="PF02353">
    <property type="entry name" value="CMAS"/>
    <property type="match status" value="1"/>
</dbReference>
<dbReference type="STRING" id="231916.A0A409XX44"/>
<evidence type="ECO:0000256" key="3">
    <source>
        <dbReference type="ARBA" id="ARBA00022692"/>
    </source>
</evidence>
<comment type="similarity">
    <text evidence="2">Belongs to the MDM31/MDM32 family.</text>
</comment>
<dbReference type="FunCoup" id="A0A409XX44">
    <property type="interactions" value="35"/>
</dbReference>
<accession>A0A409XX44</accession>
<dbReference type="GO" id="GO:0000001">
    <property type="term" value="P:mitochondrion inheritance"/>
    <property type="evidence" value="ECO:0007669"/>
    <property type="project" value="InterPro"/>
</dbReference>
<dbReference type="PANTHER" id="PTHR31068:SF0">
    <property type="entry name" value="MITOCHONDRIAL DISTRIBUTION AND MORPHOLOGY PROTEIN 31"/>
    <property type="match status" value="1"/>
</dbReference>
<dbReference type="AlphaFoldDB" id="A0A409XX44"/>
<gene>
    <name evidence="11" type="ORF">CVT26_008189</name>
</gene>
<sequence length="1030" mass="117683">MPLSKIVIQPRIASTTTRTIIPGPSIFSSRSNKKPDVKTPTKVEKPEDSPKSALKPSRPITDSSSTLRKRERSSGPARDEKVEKAKLAKARATVEKRVRIVEPQEESQKPAPVIPAPSAKNHRPYAEECAKCGCTSNGQPPCQTCQFLLLADKAFATDVKGPKDSEQVSKNPEPPDGRPTGQQQRPGEAEPPPIPPSRDYENYSRFFRRLAMSLPHAHRPTRDELLSVATNFWQRLRIRFKWFTVRSFRKFNADDISAFVTWFVMSQTLWILIGTTTFFSVIFATINSLRLQRYVASAISDYLTSETGITIIFESAIVPKWKDSRLSFKNVYVSRRPSDTQAQDISTRKHEHLTAAGYDVSNHPGYHRVGDDDEEPAEALEGLKDEDTNYTMFDLTIDSVDVTLSVKRWLDGKGLIESAVVRGVRGVIDRRNVFWDPENPLDPALFRHESHTGDFELESLQLEDVLVTVHQPGDFRPYTASIFRADIRLFRKRWLFYDFLCAENVVGQFDNCLFSLHKPQSIGRTNEKDLKDGDWARMSRFRIDGVNIDHLQNSTTMEGPISWITSGKVDAVLDIKFPRDPHDDVPFNVILGEIADAISTSISNNIDVARIPGQRELAKPPLTAPENEDDEKKTTDDKPKVVIDIDLRFRDLKAAVPIFTTDLSYVNNALIRPIVAFMNANRTLVPIHCRVVKDLSDFDGAWTMWETGLMDEISVKVYDALAYHVSQSHMNQQRMKAVSLWSLQKTAAAVMSVLRSMSDPMSAQMKEAYIHGSNLAYGVRLQGLVPDFIIRIAIRLLLRQRLREIDAGSFEANHEAKMKWIEEVRARETIADVPEKANEQHYEIVTADVNTYDFESSKRFDRVLSIEMFEHMKNYEALLRKISTWLRPKKDKKDPNDESLLFIHIFCHRTTPYHFVEDDGWMAKNFFSGGTMPSHDLFLYFQSDLTLIRSWYLPGTHYSRTLEDWLRLQDRNKKKGLSELERDAVQKGHDAAEGRKTFNRFRVFYMACSELFAADRGDQWGVGNYLFKAK</sequence>
<evidence type="ECO:0000256" key="5">
    <source>
        <dbReference type="ARBA" id="ARBA00022946"/>
    </source>
</evidence>
<comment type="caution">
    <text evidence="11">The sequence shown here is derived from an EMBL/GenBank/DDBJ whole genome shotgun (WGS) entry which is preliminary data.</text>
</comment>
<evidence type="ECO:0000256" key="9">
    <source>
        <dbReference type="ARBA" id="ARBA00025191"/>
    </source>
</evidence>
<evidence type="ECO:0000256" key="7">
    <source>
        <dbReference type="ARBA" id="ARBA00023128"/>
    </source>
</evidence>
<feature type="region of interest" description="Disordered" evidence="10">
    <location>
        <begin position="614"/>
        <end position="637"/>
    </location>
</feature>
<dbReference type="PANTHER" id="PTHR31068">
    <property type="entry name" value="MITOCHONDRIAL DISTRIBUTION AND MORPHOLOGY PROTEIN 31"/>
    <property type="match status" value="1"/>
</dbReference>
<feature type="region of interest" description="Disordered" evidence="10">
    <location>
        <begin position="19"/>
        <end position="120"/>
    </location>
</feature>
<name>A0A409XX44_9AGAR</name>
<reference evidence="11 12" key="1">
    <citation type="journal article" date="2018" name="Evol. Lett.">
        <title>Horizontal gene cluster transfer increased hallucinogenic mushroom diversity.</title>
        <authorList>
            <person name="Reynolds H.T."/>
            <person name="Vijayakumar V."/>
            <person name="Gluck-Thaler E."/>
            <person name="Korotkin H.B."/>
            <person name="Matheny P.B."/>
            <person name="Slot J.C."/>
        </authorList>
    </citation>
    <scope>NUCLEOTIDE SEQUENCE [LARGE SCALE GENOMIC DNA]</scope>
    <source>
        <strain evidence="11 12">SRW20</strain>
    </source>
</reference>
<dbReference type="InParanoid" id="A0A409XX44"/>
<dbReference type="GO" id="GO:0005743">
    <property type="term" value="C:mitochondrial inner membrane"/>
    <property type="evidence" value="ECO:0007669"/>
    <property type="project" value="UniProtKB-SubCell"/>
</dbReference>
<proteinExistence type="inferred from homology"/>
<organism evidence="11 12">
    <name type="scientific">Gymnopilus dilepis</name>
    <dbReference type="NCBI Taxonomy" id="231916"/>
    <lineage>
        <taxon>Eukaryota</taxon>
        <taxon>Fungi</taxon>
        <taxon>Dikarya</taxon>
        <taxon>Basidiomycota</taxon>
        <taxon>Agaricomycotina</taxon>
        <taxon>Agaricomycetes</taxon>
        <taxon>Agaricomycetidae</taxon>
        <taxon>Agaricales</taxon>
        <taxon>Agaricineae</taxon>
        <taxon>Hymenogastraceae</taxon>
        <taxon>Gymnopilus</taxon>
    </lineage>
</organism>
<dbReference type="Gene3D" id="3.40.50.150">
    <property type="entry name" value="Vaccinia Virus protein VP39"/>
    <property type="match status" value="1"/>
</dbReference>
<keyword evidence="12" id="KW-1185">Reference proteome</keyword>
<evidence type="ECO:0000256" key="1">
    <source>
        <dbReference type="ARBA" id="ARBA00004273"/>
    </source>
</evidence>
<dbReference type="Proteomes" id="UP000284706">
    <property type="component" value="Unassembled WGS sequence"/>
</dbReference>
<keyword evidence="4" id="KW-0999">Mitochondrion inner membrane</keyword>
<evidence type="ECO:0000256" key="2">
    <source>
        <dbReference type="ARBA" id="ARBA00005687"/>
    </source>
</evidence>
<dbReference type="OrthoDB" id="17678at2759"/>
<protein>
    <submittedName>
        <fullName evidence="11">Uncharacterized protein</fullName>
    </submittedName>
</protein>
<keyword evidence="3" id="KW-0812">Transmembrane</keyword>
<evidence type="ECO:0000313" key="12">
    <source>
        <dbReference type="Proteomes" id="UP000284706"/>
    </source>
</evidence>
<dbReference type="Pfam" id="PF08118">
    <property type="entry name" value="MDM31_MDM32"/>
    <property type="match status" value="1"/>
</dbReference>